<gene>
    <name evidence="3" type="ORF">H9L17_02925</name>
</gene>
<dbReference type="Pfam" id="PF13681">
    <property type="entry name" value="PilX"/>
    <property type="match status" value="1"/>
</dbReference>
<feature type="domain" description="PilX/PilW C-terminal" evidence="1">
    <location>
        <begin position="77"/>
        <end position="165"/>
    </location>
</feature>
<accession>A0A7G9QUV5</accession>
<feature type="domain" description="Type 4 fimbrial biogenesis protein PilX N-terminal" evidence="2">
    <location>
        <begin position="15"/>
        <end position="64"/>
    </location>
</feature>
<keyword evidence="4" id="KW-1185">Reference proteome</keyword>
<dbReference type="InterPro" id="IPR025205">
    <property type="entry name" value="PilX/PilW_C"/>
</dbReference>
<dbReference type="AlphaFoldDB" id="A0A7G9QUV5"/>
<dbReference type="Proteomes" id="UP000515977">
    <property type="component" value="Chromosome"/>
</dbReference>
<sequence length="174" mass="18875">MSRRFQSHSAMRRQQGISLLVVLLLLVVMSVLGVAVLRSSALQERMSANLRDRSLATQAVESALDTARANLDAATKWRTTVPTAADCTSNGVCPSYTDEGSAGWVNGPTLRGVATQYWIEYLGENSTAMETNGVIPGSETTNRGPMFRITARSNSIGRALVVLQTDVIYRNPKL</sequence>
<protein>
    <recommendedName>
        <fullName evidence="5">Pilus assembly protein</fullName>
    </recommendedName>
</protein>
<evidence type="ECO:0000259" key="1">
    <source>
        <dbReference type="Pfam" id="PF13681"/>
    </source>
</evidence>
<dbReference type="InterPro" id="IPR025746">
    <property type="entry name" value="PilX_N_dom"/>
</dbReference>
<proteinExistence type="predicted"/>
<evidence type="ECO:0000259" key="2">
    <source>
        <dbReference type="Pfam" id="PF14341"/>
    </source>
</evidence>
<evidence type="ECO:0000313" key="4">
    <source>
        <dbReference type="Proteomes" id="UP000515977"/>
    </source>
</evidence>
<dbReference type="EMBL" id="CP060711">
    <property type="protein sequence ID" value="QNN47130.1"/>
    <property type="molecule type" value="Genomic_DNA"/>
</dbReference>
<name>A0A7G9QUV5_9GAMM</name>
<organism evidence="3 4">
    <name type="scientific">Thermomonas brevis</name>
    <dbReference type="NCBI Taxonomy" id="215691"/>
    <lineage>
        <taxon>Bacteria</taxon>
        <taxon>Pseudomonadati</taxon>
        <taxon>Pseudomonadota</taxon>
        <taxon>Gammaproteobacteria</taxon>
        <taxon>Lysobacterales</taxon>
        <taxon>Lysobacteraceae</taxon>
        <taxon>Thermomonas</taxon>
    </lineage>
</organism>
<dbReference type="RefSeq" id="WP_187570877.1">
    <property type="nucleotide sequence ID" value="NZ_CP060711.1"/>
</dbReference>
<dbReference type="Pfam" id="PF14341">
    <property type="entry name" value="PilX_N"/>
    <property type="match status" value="1"/>
</dbReference>
<reference evidence="3 4" key="1">
    <citation type="submission" date="2020-08" db="EMBL/GenBank/DDBJ databases">
        <title>Genome sequence of Thermomonas brevis KACC 16975T.</title>
        <authorList>
            <person name="Hyun D.-W."/>
            <person name="Bae J.-W."/>
        </authorList>
    </citation>
    <scope>NUCLEOTIDE SEQUENCE [LARGE SCALE GENOMIC DNA]</scope>
    <source>
        <strain evidence="3 4">KACC 16975</strain>
    </source>
</reference>
<evidence type="ECO:0008006" key="5">
    <source>
        <dbReference type="Google" id="ProtNLM"/>
    </source>
</evidence>
<dbReference type="KEGG" id="tbv:H9L17_02925"/>
<evidence type="ECO:0000313" key="3">
    <source>
        <dbReference type="EMBL" id="QNN47130.1"/>
    </source>
</evidence>